<dbReference type="GO" id="GO:0032259">
    <property type="term" value="P:methylation"/>
    <property type="evidence" value="ECO:0007669"/>
    <property type="project" value="UniProtKB-KW"/>
</dbReference>
<dbReference type="CDD" id="cd02440">
    <property type="entry name" value="AdoMet_MTases"/>
    <property type="match status" value="1"/>
</dbReference>
<dbReference type="AlphaFoldDB" id="A0A1Y2E2R9"/>
<evidence type="ECO:0000313" key="6">
    <source>
        <dbReference type="Proteomes" id="UP000193689"/>
    </source>
</evidence>
<dbReference type="GO" id="GO:0008757">
    <property type="term" value="F:S-adenosylmethionine-dependent methyltransferase activity"/>
    <property type="evidence" value="ECO:0007669"/>
    <property type="project" value="InterPro"/>
</dbReference>
<dbReference type="GeneID" id="63774419"/>
<gene>
    <name evidence="5" type="ORF">BCR38DRAFT_407809</name>
</gene>
<reference evidence="5 6" key="1">
    <citation type="submission" date="2016-07" db="EMBL/GenBank/DDBJ databases">
        <title>Pervasive Adenine N6-methylation of Active Genes in Fungi.</title>
        <authorList>
            <consortium name="DOE Joint Genome Institute"/>
            <person name="Mondo S.J."/>
            <person name="Dannebaum R.O."/>
            <person name="Kuo R.C."/>
            <person name="Labutti K."/>
            <person name="Haridas S."/>
            <person name="Kuo A."/>
            <person name="Salamov A."/>
            <person name="Ahrendt S.R."/>
            <person name="Lipzen A."/>
            <person name="Sullivan W."/>
            <person name="Andreopoulos W.B."/>
            <person name="Clum A."/>
            <person name="Lindquist E."/>
            <person name="Daum C."/>
            <person name="Ramamoorthy G.K."/>
            <person name="Gryganskyi A."/>
            <person name="Culley D."/>
            <person name="Magnuson J.K."/>
            <person name="James T.Y."/>
            <person name="O'Malley M.A."/>
            <person name="Stajich J.E."/>
            <person name="Spatafora J.W."/>
            <person name="Visel A."/>
            <person name="Grigoriev I.V."/>
        </authorList>
    </citation>
    <scope>NUCLEOTIDE SEQUENCE [LARGE SCALE GENOMIC DNA]</scope>
    <source>
        <strain evidence="5 6">CBS 129021</strain>
    </source>
</reference>
<dbReference type="EMBL" id="MCFJ01000005">
    <property type="protein sequence ID" value="ORY65799.1"/>
    <property type="molecule type" value="Genomic_DNA"/>
</dbReference>
<dbReference type="InParanoid" id="A0A1Y2E2R9"/>
<dbReference type="OrthoDB" id="10027013at2759"/>
<dbReference type="Pfam" id="PF08241">
    <property type="entry name" value="Methyltransf_11"/>
    <property type="match status" value="1"/>
</dbReference>
<keyword evidence="3 5" id="KW-0808">Transferase</keyword>
<evidence type="ECO:0000256" key="2">
    <source>
        <dbReference type="ARBA" id="ARBA00022603"/>
    </source>
</evidence>
<comment type="caution">
    <text evidence="5">The sequence shown here is derived from an EMBL/GenBank/DDBJ whole genome shotgun (WGS) entry which is preliminary data.</text>
</comment>
<dbReference type="Gene3D" id="3.40.50.150">
    <property type="entry name" value="Vaccinia Virus protein VP39"/>
    <property type="match status" value="1"/>
</dbReference>
<keyword evidence="2 5" id="KW-0489">Methyltransferase</keyword>
<comment type="similarity">
    <text evidence="1">Belongs to the methyltransferase superfamily.</text>
</comment>
<protein>
    <submittedName>
        <fullName evidence="5">Methyltransferase</fullName>
    </submittedName>
</protein>
<evidence type="ECO:0000256" key="1">
    <source>
        <dbReference type="ARBA" id="ARBA00008361"/>
    </source>
</evidence>
<proteinExistence type="inferred from homology"/>
<dbReference type="STRING" id="1141098.A0A1Y2E2R9"/>
<dbReference type="InterPro" id="IPR029063">
    <property type="entry name" value="SAM-dependent_MTases_sf"/>
</dbReference>
<dbReference type="PANTHER" id="PTHR44942:SF4">
    <property type="entry name" value="METHYLTRANSFERASE TYPE 11 DOMAIN-CONTAINING PROTEIN"/>
    <property type="match status" value="1"/>
</dbReference>
<evidence type="ECO:0000256" key="3">
    <source>
        <dbReference type="ARBA" id="ARBA00022679"/>
    </source>
</evidence>
<dbReference type="Proteomes" id="UP000193689">
    <property type="component" value="Unassembled WGS sequence"/>
</dbReference>
<dbReference type="InterPro" id="IPR013216">
    <property type="entry name" value="Methyltransf_11"/>
</dbReference>
<dbReference type="PANTHER" id="PTHR44942">
    <property type="entry name" value="METHYLTRANSF_11 DOMAIN-CONTAINING PROTEIN"/>
    <property type="match status" value="1"/>
</dbReference>
<feature type="domain" description="Methyltransferase type 11" evidence="4">
    <location>
        <begin position="51"/>
        <end position="141"/>
    </location>
</feature>
<dbReference type="SUPFAM" id="SSF53335">
    <property type="entry name" value="S-adenosyl-L-methionine-dependent methyltransferases"/>
    <property type="match status" value="1"/>
</dbReference>
<evidence type="ECO:0000313" key="5">
    <source>
        <dbReference type="EMBL" id="ORY65799.1"/>
    </source>
</evidence>
<sequence>MTSYNLPAVAVEGFKDASAYDTYRPSYPTEAVDQFLSHLKLVGYTESNVVEIAAGTGKFTKLLAQRTERFNIKAIEPHEGMRQTLVEKDLQAVEVIDGTADNMPVSEEWGDACIAAQAFHWFSTPESLREIHRALRPGAVFGAIWNVEDYNKPREWEASTKWEQKLNDLVWSLEDGQPRFRHMKWRGVFDQDLPSNPFQVIKKTIADHLPTFSLPIGEGSVKWTNWLSEEALWSRFNTLSQVAVLKGKDRDNVVRLFKEALAMDDVERNRKGEIALHGLTYFVWTDRL</sequence>
<dbReference type="InterPro" id="IPR051052">
    <property type="entry name" value="Diverse_substrate_MTase"/>
</dbReference>
<name>A0A1Y2E2R9_9PEZI</name>
<accession>A0A1Y2E2R9</accession>
<dbReference type="RefSeq" id="XP_040716763.1">
    <property type="nucleotide sequence ID" value="XM_040858207.1"/>
</dbReference>
<evidence type="ECO:0000259" key="4">
    <source>
        <dbReference type="Pfam" id="PF08241"/>
    </source>
</evidence>
<keyword evidence="6" id="KW-1185">Reference proteome</keyword>
<organism evidence="5 6">
    <name type="scientific">Pseudomassariella vexata</name>
    <dbReference type="NCBI Taxonomy" id="1141098"/>
    <lineage>
        <taxon>Eukaryota</taxon>
        <taxon>Fungi</taxon>
        <taxon>Dikarya</taxon>
        <taxon>Ascomycota</taxon>
        <taxon>Pezizomycotina</taxon>
        <taxon>Sordariomycetes</taxon>
        <taxon>Xylariomycetidae</taxon>
        <taxon>Amphisphaeriales</taxon>
        <taxon>Pseudomassariaceae</taxon>
        <taxon>Pseudomassariella</taxon>
    </lineage>
</organism>